<dbReference type="InterPro" id="IPR043502">
    <property type="entry name" value="DNA/RNA_pol_sf"/>
</dbReference>
<dbReference type="PROSITE" id="PS50878">
    <property type="entry name" value="RT_POL"/>
    <property type="match status" value="1"/>
</dbReference>
<evidence type="ECO:0008006" key="7">
    <source>
        <dbReference type="Google" id="ProtNLM"/>
    </source>
</evidence>
<feature type="compositionally biased region" description="Polar residues" evidence="2">
    <location>
        <begin position="219"/>
        <end position="231"/>
    </location>
</feature>
<feature type="region of interest" description="Disordered" evidence="2">
    <location>
        <begin position="378"/>
        <end position="428"/>
    </location>
</feature>
<dbReference type="SUPFAM" id="SSF57667">
    <property type="entry name" value="beta-beta-alpha zinc fingers"/>
    <property type="match status" value="1"/>
</dbReference>
<evidence type="ECO:0000256" key="2">
    <source>
        <dbReference type="SAM" id="MobiDB-lite"/>
    </source>
</evidence>
<dbReference type="Pfam" id="PF00096">
    <property type="entry name" value="zf-C2H2"/>
    <property type="match status" value="2"/>
</dbReference>
<feature type="domain" description="C2H2-type" evidence="3">
    <location>
        <begin position="151"/>
        <end position="174"/>
    </location>
</feature>
<dbReference type="InterPro" id="IPR036236">
    <property type="entry name" value="Znf_C2H2_sf"/>
</dbReference>
<proteinExistence type="predicted"/>
<dbReference type="Proteomes" id="UP001168821">
    <property type="component" value="Unassembled WGS sequence"/>
</dbReference>
<dbReference type="Pfam" id="PF00078">
    <property type="entry name" value="RVT_1"/>
    <property type="match status" value="1"/>
</dbReference>
<feature type="region of interest" description="Disordered" evidence="2">
    <location>
        <begin position="1294"/>
        <end position="1315"/>
    </location>
</feature>
<feature type="region of interest" description="Disordered" evidence="2">
    <location>
        <begin position="292"/>
        <end position="362"/>
    </location>
</feature>
<dbReference type="Pfam" id="PF12874">
    <property type="entry name" value="zf-met"/>
    <property type="match status" value="1"/>
</dbReference>
<dbReference type="Gene3D" id="3.30.160.60">
    <property type="entry name" value="Classic Zinc Finger"/>
    <property type="match status" value="2"/>
</dbReference>
<evidence type="ECO:0000259" key="4">
    <source>
        <dbReference type="PROSITE" id="PS50878"/>
    </source>
</evidence>
<dbReference type="EMBL" id="JALNTZ010000013">
    <property type="protein sequence ID" value="KAJ3639128.1"/>
    <property type="molecule type" value="Genomic_DNA"/>
</dbReference>
<dbReference type="InterPro" id="IPR013087">
    <property type="entry name" value="Znf_C2H2_type"/>
</dbReference>
<name>A0AA38M0B0_9CUCU</name>
<dbReference type="GO" id="GO:0071897">
    <property type="term" value="P:DNA biosynthetic process"/>
    <property type="evidence" value="ECO:0007669"/>
    <property type="project" value="UniProtKB-ARBA"/>
</dbReference>
<evidence type="ECO:0000313" key="5">
    <source>
        <dbReference type="EMBL" id="KAJ3639128.1"/>
    </source>
</evidence>
<feature type="compositionally biased region" description="Low complexity" evidence="2">
    <location>
        <begin position="206"/>
        <end position="216"/>
    </location>
</feature>
<dbReference type="SUPFAM" id="SSF56672">
    <property type="entry name" value="DNA/RNA polymerases"/>
    <property type="match status" value="1"/>
</dbReference>
<keyword evidence="1" id="KW-0862">Zinc</keyword>
<dbReference type="CDD" id="cd01650">
    <property type="entry name" value="RT_nLTR_like"/>
    <property type="match status" value="1"/>
</dbReference>
<sequence length="1315" mass="144090">MASPCAASHPTSSLGAAPGMDARQPAAPRPRTASQPPFHCDLCDRTLQTRSGWLRHLKDSCAMRPGANSQAKGHSFPCPGCGKTYRHTSSLRRHMASCGAKGDDTGNGSSQVATFPCPFCQAVYRSFQGVCRHKKSCPNRPPDFRLPESVHPCPHCPRTFNGQPGMRLHMRKAHPEAFFASIENSRTDSSDRWTASEGSDADDSSSENSSSITIGAPSGSRSLLTTFTPSGVSPRVSLEATIGPDPSPTIVRIGIGSEIAQEIIIPGSLAGRRSISIEGPVSFVSQTRPSESFAEALTPSPSSTNKPFTRRLGPSPLGPHETPVAQPNRATRRNRRRPPAPSGAVANNTLAVDPPSISGSPEVTVDFARENLAAWTGESQVPASVEQASPPTPPSPARSARPPTALPEPLQSAGTSTTTLTRPPGPYGDVRDTLWPLFGEIAEKDIPQVRRLRGWVYRALLLSPDDWGPIIDEMLEHLFPVDERKYPKVPKKRNASPQQPERPPNRTHRKAAELKLAQDLFNKNPRLLADAIAAGAPLSGSRVGPEMDDVMDVHGSMLESLSPPDREPHNEKGKLSSQPYRPITPEDVRRAKTGWRPSAPGCDGVLVPKVARSSDDALAVLFSLILASKYQPPEWMVLRTILVPKTGKDRTRAANWRPITIGSAVQRLLHRVVMSKVDAAVDLNKNQRGFVPTDGCLANVLILDSLMNERTSARRGLALVSLDIRKAFDSVSHHSIERAMKRTGVPEYLRRYIMATLQGSITSFFVGGSSSRALEIRRGVRQGDPLSPLLFNLVIDELLDILDSMGSNGCAFRSGPKCRALAFADDIVLVGEDSKDVDKLLRATSTFFERRGMVLHPDKCRALVLARSSGRNIYPVTRPGLQIDGKALSTVTDVNPMQYLGYGFDTHGVTKPNLTNYSAWLQRLTALPLRPHQKIALLRIHLLPRLLHFLMSPRTPTATLKNIDKVTRHYVKRMVHLHLHTSDALIHAPLKDGGLGIMEVAVSIPTILLRRISNLRTRNGSDEVLGAALTSDRVSSLAAKLEERVRKFPPNYHQQEIAKGAFSRGLEKAKEDPSSRSWITDCPKGWTGMDWVRAVHLRTANLPTVGIITNPVELRGCRAGCKANETICHILQACPASHDSRVARHNAIASKIASHCTKKGWSTLEEPQVRHQDGTLFKPDVVTFTAPDSAIVCDAQVSWETAEPMGAIWDRKRQVYDNAKFREAASRKWPGVTFTFLPCIIGARGIWPGCNKPLEEALNIRPPFKRGCISSVLKWGCSAHRSFMKRVWKRRDQKRFRTGNTDGTPPLPDTQASET</sequence>
<feature type="region of interest" description="Disordered" evidence="2">
    <location>
        <begin position="1"/>
        <end position="34"/>
    </location>
</feature>
<keyword evidence="1" id="KW-0479">Metal-binding</keyword>
<dbReference type="SMART" id="SM00355">
    <property type="entry name" value="ZnF_C2H2"/>
    <property type="match status" value="4"/>
</dbReference>
<dbReference type="PANTHER" id="PTHR19446">
    <property type="entry name" value="REVERSE TRANSCRIPTASES"/>
    <property type="match status" value="1"/>
</dbReference>
<feature type="domain" description="Reverse transcriptase" evidence="4">
    <location>
        <begin position="624"/>
        <end position="904"/>
    </location>
</feature>
<evidence type="ECO:0000259" key="3">
    <source>
        <dbReference type="PROSITE" id="PS50157"/>
    </source>
</evidence>
<dbReference type="PROSITE" id="PS50157">
    <property type="entry name" value="ZINC_FINGER_C2H2_2"/>
    <property type="match status" value="2"/>
</dbReference>
<feature type="compositionally biased region" description="Low complexity" evidence="2">
    <location>
        <begin position="22"/>
        <end position="34"/>
    </location>
</feature>
<feature type="compositionally biased region" description="Basic and acidic residues" evidence="2">
    <location>
        <begin position="564"/>
        <end position="574"/>
    </location>
</feature>
<keyword evidence="6" id="KW-1185">Reference proteome</keyword>
<feature type="region of interest" description="Disordered" evidence="2">
    <location>
        <begin position="557"/>
        <end position="582"/>
    </location>
</feature>
<evidence type="ECO:0000256" key="1">
    <source>
        <dbReference type="PROSITE-ProRule" id="PRU00042"/>
    </source>
</evidence>
<organism evidence="5 6">
    <name type="scientific">Zophobas morio</name>
    <dbReference type="NCBI Taxonomy" id="2755281"/>
    <lineage>
        <taxon>Eukaryota</taxon>
        <taxon>Metazoa</taxon>
        <taxon>Ecdysozoa</taxon>
        <taxon>Arthropoda</taxon>
        <taxon>Hexapoda</taxon>
        <taxon>Insecta</taxon>
        <taxon>Pterygota</taxon>
        <taxon>Neoptera</taxon>
        <taxon>Endopterygota</taxon>
        <taxon>Coleoptera</taxon>
        <taxon>Polyphaga</taxon>
        <taxon>Cucujiformia</taxon>
        <taxon>Tenebrionidae</taxon>
        <taxon>Zophobas</taxon>
    </lineage>
</organism>
<evidence type="ECO:0000313" key="6">
    <source>
        <dbReference type="Proteomes" id="UP001168821"/>
    </source>
</evidence>
<dbReference type="PROSITE" id="PS00028">
    <property type="entry name" value="ZINC_FINGER_C2H2_1"/>
    <property type="match status" value="1"/>
</dbReference>
<protein>
    <recommendedName>
        <fullName evidence="7">Reverse transcriptase</fullName>
    </recommendedName>
</protein>
<feature type="region of interest" description="Disordered" evidence="2">
    <location>
        <begin position="486"/>
        <end position="509"/>
    </location>
</feature>
<feature type="compositionally biased region" description="Polar residues" evidence="2">
    <location>
        <begin position="412"/>
        <end position="421"/>
    </location>
</feature>
<dbReference type="InterPro" id="IPR000477">
    <property type="entry name" value="RT_dom"/>
</dbReference>
<dbReference type="GO" id="GO:0008270">
    <property type="term" value="F:zinc ion binding"/>
    <property type="evidence" value="ECO:0007669"/>
    <property type="project" value="UniProtKB-KW"/>
</dbReference>
<comment type="caution">
    <text evidence="5">The sequence shown here is derived from an EMBL/GenBank/DDBJ whole genome shotgun (WGS) entry which is preliminary data.</text>
</comment>
<reference evidence="5" key="1">
    <citation type="journal article" date="2023" name="G3 (Bethesda)">
        <title>Whole genome assemblies of Zophobas morio and Tenebrio molitor.</title>
        <authorList>
            <person name="Kaur S."/>
            <person name="Stinson S.A."/>
            <person name="diCenzo G.C."/>
        </authorList>
    </citation>
    <scope>NUCLEOTIDE SEQUENCE</scope>
    <source>
        <strain evidence="5">QUZm001</strain>
    </source>
</reference>
<gene>
    <name evidence="5" type="ORF">Zmor_004191</name>
</gene>
<feature type="domain" description="C2H2-type" evidence="3">
    <location>
        <begin position="76"/>
        <end position="95"/>
    </location>
</feature>
<accession>A0AA38M0B0</accession>
<keyword evidence="1" id="KW-0863">Zinc-finger</keyword>
<feature type="region of interest" description="Disordered" evidence="2">
    <location>
        <begin position="183"/>
        <end position="245"/>
    </location>
</feature>